<protein>
    <submittedName>
        <fullName evidence="1">Uncharacterized protein</fullName>
    </submittedName>
</protein>
<dbReference type="AlphaFoldDB" id="K9IPZ2"/>
<name>K9IPZ2_DESRO</name>
<evidence type="ECO:0000313" key="1">
    <source>
        <dbReference type="EMBL" id="JAA50333.1"/>
    </source>
</evidence>
<accession>K9IPZ2</accession>
<reference evidence="1" key="1">
    <citation type="submission" date="2012-11" db="EMBL/GenBank/DDBJ databases">
        <title>The Vampirome: Transcriptome and Proteome Analysis of the Submandibular and Accessory Glands of the Vampire Bat and Vector of Human Rabies, Desmodus rotundus.</title>
        <authorList>
            <person name="Francischetti I.M.B."/>
            <person name="Assumpcao T.C.F."/>
            <person name="Ma D."/>
            <person name="Vicente E.C."/>
            <person name="Ribeiro J.M.C."/>
        </authorList>
    </citation>
    <scope>NUCLEOTIDE SEQUENCE</scope>
    <source>
        <tissue evidence="1">Salivary gland</tissue>
    </source>
</reference>
<proteinExistence type="evidence at transcript level"/>
<organism evidence="1">
    <name type="scientific">Desmodus rotundus</name>
    <name type="common">Vampire bat</name>
    <dbReference type="NCBI Taxonomy" id="9430"/>
    <lineage>
        <taxon>Eukaryota</taxon>
        <taxon>Metazoa</taxon>
        <taxon>Chordata</taxon>
        <taxon>Craniata</taxon>
        <taxon>Vertebrata</taxon>
        <taxon>Euteleostomi</taxon>
        <taxon>Mammalia</taxon>
        <taxon>Eutheria</taxon>
        <taxon>Laurasiatheria</taxon>
        <taxon>Chiroptera</taxon>
        <taxon>Yangochiroptera</taxon>
        <taxon>Phyllostomidae</taxon>
        <taxon>Desmodontinae</taxon>
        <taxon>Desmodus</taxon>
    </lineage>
</organism>
<dbReference type="EMBL" id="GABZ01003192">
    <property type="protein sequence ID" value="JAA50333.1"/>
    <property type="molecule type" value="mRNA"/>
</dbReference>
<sequence>NKLKVLYFNTLNFCASKSCMLKLYSLNGKAKLIPLSCIPYLPINYTICTFVLIDCIRCKVPTELALCDSLA</sequence>
<feature type="non-terminal residue" evidence="1">
    <location>
        <position position="1"/>
    </location>
</feature>